<dbReference type="GO" id="GO:0015031">
    <property type="term" value="P:protein transport"/>
    <property type="evidence" value="ECO:0007669"/>
    <property type="project" value="TreeGrafter"/>
</dbReference>
<dbReference type="InterPro" id="IPR014752">
    <property type="entry name" value="Arrestin-like_C"/>
</dbReference>
<comment type="similarity">
    <text evidence="1">Belongs to the arrestin family.</text>
</comment>
<evidence type="ECO:0000259" key="3">
    <source>
        <dbReference type="SMART" id="SM01017"/>
    </source>
</evidence>
<evidence type="ECO:0000313" key="4">
    <source>
        <dbReference type="EMBL" id="KAJ6223307.1"/>
    </source>
</evidence>
<accession>A0A9Q0MFC5</accession>
<dbReference type="Pfam" id="PF00339">
    <property type="entry name" value="Arrestin_N"/>
    <property type="match status" value="1"/>
</dbReference>
<feature type="compositionally biased region" description="Polar residues" evidence="2">
    <location>
        <begin position="30"/>
        <end position="42"/>
    </location>
</feature>
<feature type="region of interest" description="Disordered" evidence="2">
    <location>
        <begin position="338"/>
        <end position="386"/>
    </location>
</feature>
<feature type="domain" description="Arrestin C-terminal-like" evidence="3">
    <location>
        <begin position="207"/>
        <end position="334"/>
    </location>
</feature>
<feature type="compositionally biased region" description="Polar residues" evidence="2">
    <location>
        <begin position="351"/>
        <end position="360"/>
    </location>
</feature>
<sequence>MTTTEDILDDDVGVVGEIIRRHRRITIQLDQDSKQSVESPTQRKLKPPEYESGDEISGIVTLVIKGGKPINRCHLAIVCLTQIRWKIYPKRKSIVAVLTGDDSSSTENQIIFDRKKILQIDLTKGSETAKFGDGKYELPFRVTLPEDGLPSTMTSCHGFIKYTVEVFATDEEQIESRGEREITVMAPIHEKLDTNGRNGEKSLHIMGGGKITVSGSLDRKEYVPGETIKVQMDMINESNISIQPRISMYQTQAFTYNQVVRTMESSLIDPCMAEQLESGQNGTQTVTIPVPTTCSISLKSPLITVRYFVHISMDIPQSIDLTINLPFIVTTERFRSSRTISHHQHHHHYHNQSLGTNGHQSIGPLPQQIHPIKPTRNTKTTTRNDV</sequence>
<name>A0A9Q0MFC5_BLOTA</name>
<dbReference type="InterPro" id="IPR014756">
    <property type="entry name" value="Ig_E-set"/>
</dbReference>
<dbReference type="SMART" id="SM01017">
    <property type="entry name" value="Arrestin_C"/>
    <property type="match status" value="1"/>
</dbReference>
<dbReference type="EMBL" id="JAPWDV010000001">
    <property type="protein sequence ID" value="KAJ6223307.1"/>
    <property type="molecule type" value="Genomic_DNA"/>
</dbReference>
<keyword evidence="5" id="KW-1185">Reference proteome</keyword>
<protein>
    <recommendedName>
        <fullName evidence="3">Arrestin C-terminal-like domain-containing protein</fullName>
    </recommendedName>
</protein>
<feature type="compositionally biased region" description="Low complexity" evidence="2">
    <location>
        <begin position="371"/>
        <end position="386"/>
    </location>
</feature>
<dbReference type="Pfam" id="PF02752">
    <property type="entry name" value="Arrestin_C"/>
    <property type="match status" value="1"/>
</dbReference>
<evidence type="ECO:0000256" key="1">
    <source>
        <dbReference type="ARBA" id="ARBA00005298"/>
    </source>
</evidence>
<dbReference type="Gene3D" id="2.60.40.640">
    <property type="match status" value="2"/>
</dbReference>
<evidence type="ECO:0000313" key="5">
    <source>
        <dbReference type="Proteomes" id="UP001142055"/>
    </source>
</evidence>
<dbReference type="AlphaFoldDB" id="A0A9Q0MFC5"/>
<reference evidence="4" key="1">
    <citation type="submission" date="2022-12" db="EMBL/GenBank/DDBJ databases">
        <title>Genome assemblies of Blomia tropicalis.</title>
        <authorList>
            <person name="Cui Y."/>
        </authorList>
    </citation>
    <scope>NUCLEOTIDE SEQUENCE</scope>
    <source>
        <tissue evidence="4">Adult mites</tissue>
    </source>
</reference>
<dbReference type="OMA" id="INRCHLA"/>
<dbReference type="InterPro" id="IPR050357">
    <property type="entry name" value="Arrestin_domain-protein"/>
</dbReference>
<gene>
    <name evidence="4" type="ORF">RDWZM_001852</name>
</gene>
<evidence type="ECO:0000256" key="2">
    <source>
        <dbReference type="SAM" id="MobiDB-lite"/>
    </source>
</evidence>
<dbReference type="GO" id="GO:0005737">
    <property type="term" value="C:cytoplasm"/>
    <property type="evidence" value="ECO:0007669"/>
    <property type="project" value="TreeGrafter"/>
</dbReference>
<feature type="compositionally biased region" description="Basic residues" evidence="2">
    <location>
        <begin position="340"/>
        <end position="350"/>
    </location>
</feature>
<comment type="caution">
    <text evidence="4">The sequence shown here is derived from an EMBL/GenBank/DDBJ whole genome shotgun (WGS) entry which is preliminary data.</text>
</comment>
<proteinExistence type="inferred from homology"/>
<dbReference type="InterPro" id="IPR011021">
    <property type="entry name" value="Arrestin-like_N"/>
</dbReference>
<dbReference type="InterPro" id="IPR011022">
    <property type="entry name" value="Arrestin_C-like"/>
</dbReference>
<dbReference type="SUPFAM" id="SSF81296">
    <property type="entry name" value="E set domains"/>
    <property type="match status" value="2"/>
</dbReference>
<dbReference type="Proteomes" id="UP001142055">
    <property type="component" value="Chromosome 1"/>
</dbReference>
<dbReference type="PANTHER" id="PTHR11188">
    <property type="entry name" value="ARRESTIN DOMAIN CONTAINING PROTEIN"/>
    <property type="match status" value="1"/>
</dbReference>
<feature type="region of interest" description="Disordered" evidence="2">
    <location>
        <begin position="30"/>
        <end position="50"/>
    </location>
</feature>
<dbReference type="PANTHER" id="PTHR11188:SF17">
    <property type="entry name" value="FI21816P1"/>
    <property type="match status" value="1"/>
</dbReference>
<organism evidence="4 5">
    <name type="scientific">Blomia tropicalis</name>
    <name type="common">Mite</name>
    <dbReference type="NCBI Taxonomy" id="40697"/>
    <lineage>
        <taxon>Eukaryota</taxon>
        <taxon>Metazoa</taxon>
        <taxon>Ecdysozoa</taxon>
        <taxon>Arthropoda</taxon>
        <taxon>Chelicerata</taxon>
        <taxon>Arachnida</taxon>
        <taxon>Acari</taxon>
        <taxon>Acariformes</taxon>
        <taxon>Sarcoptiformes</taxon>
        <taxon>Astigmata</taxon>
        <taxon>Glycyphagoidea</taxon>
        <taxon>Echimyopodidae</taxon>
        <taxon>Blomia</taxon>
    </lineage>
</organism>